<accession>A0A8X8KEL8</accession>
<dbReference type="InterPro" id="IPR001958">
    <property type="entry name" value="Tet-R_TetA/multi-R_MdtG-like"/>
</dbReference>
<dbReference type="PANTHER" id="PTHR43414">
    <property type="entry name" value="MULTIDRUG RESISTANCE PROTEIN MDTG"/>
    <property type="match status" value="1"/>
</dbReference>
<keyword evidence="5 7" id="KW-1133">Transmembrane helix</keyword>
<dbReference type="InterPro" id="IPR011701">
    <property type="entry name" value="MFS"/>
</dbReference>
<feature type="domain" description="Major facilitator superfamily (MFS) profile" evidence="8">
    <location>
        <begin position="7"/>
        <end position="400"/>
    </location>
</feature>
<keyword evidence="4 7" id="KW-0812">Transmembrane</keyword>
<evidence type="ECO:0000256" key="7">
    <source>
        <dbReference type="SAM" id="Phobius"/>
    </source>
</evidence>
<dbReference type="EMBL" id="JAHWXT010000001">
    <property type="protein sequence ID" value="MCF0264005.1"/>
    <property type="molecule type" value="Genomic_DNA"/>
</dbReference>
<dbReference type="Proteomes" id="UP000887320">
    <property type="component" value="Unassembled WGS sequence"/>
</dbReference>
<comment type="subcellular location">
    <subcellularLocation>
        <location evidence="1">Cell membrane</location>
        <topology evidence="1">Multi-pass membrane protein</topology>
    </subcellularLocation>
</comment>
<evidence type="ECO:0000313" key="9">
    <source>
        <dbReference type="EMBL" id="MCF0264005.1"/>
    </source>
</evidence>
<dbReference type="GO" id="GO:0022857">
    <property type="term" value="F:transmembrane transporter activity"/>
    <property type="evidence" value="ECO:0007669"/>
    <property type="project" value="InterPro"/>
</dbReference>
<feature type="transmembrane region" description="Helical" evidence="7">
    <location>
        <begin position="208"/>
        <end position="233"/>
    </location>
</feature>
<protein>
    <submittedName>
        <fullName evidence="9">MFS transporter</fullName>
    </submittedName>
</protein>
<evidence type="ECO:0000256" key="3">
    <source>
        <dbReference type="ARBA" id="ARBA00022475"/>
    </source>
</evidence>
<feature type="transmembrane region" description="Helical" evidence="7">
    <location>
        <begin position="101"/>
        <end position="120"/>
    </location>
</feature>
<evidence type="ECO:0000256" key="5">
    <source>
        <dbReference type="ARBA" id="ARBA00022989"/>
    </source>
</evidence>
<dbReference type="PROSITE" id="PS50850">
    <property type="entry name" value="MFS"/>
    <property type="match status" value="1"/>
</dbReference>
<evidence type="ECO:0000313" key="10">
    <source>
        <dbReference type="Proteomes" id="UP000887320"/>
    </source>
</evidence>
<dbReference type="InterPro" id="IPR036259">
    <property type="entry name" value="MFS_trans_sf"/>
</dbReference>
<feature type="transmembrane region" description="Helical" evidence="7">
    <location>
        <begin position="167"/>
        <end position="187"/>
    </location>
</feature>
<comment type="caution">
    <text evidence="9">The sequence shown here is derived from an EMBL/GenBank/DDBJ whole genome shotgun (WGS) entry which is preliminary data.</text>
</comment>
<dbReference type="GO" id="GO:0005886">
    <property type="term" value="C:plasma membrane"/>
    <property type="evidence" value="ECO:0007669"/>
    <property type="project" value="UniProtKB-SubCell"/>
</dbReference>
<proteinExistence type="predicted"/>
<name>A0A8X8KEL8_ACIGI</name>
<reference evidence="9" key="1">
    <citation type="submission" date="2021-07" db="EMBL/GenBank/DDBJ databases">
        <authorList>
            <person name="Fernandez M."/>
            <person name="Pereira P."/>
            <person name="Torres Tejerizo G.A."/>
            <person name="Gonzalez P."/>
            <person name="Agostini E."/>
        </authorList>
    </citation>
    <scope>NUCLEOTIDE SEQUENCE</scope>
    <source>
        <strain evidence="9">SFC 500-1A</strain>
    </source>
</reference>
<feature type="transmembrane region" description="Helical" evidence="7">
    <location>
        <begin position="339"/>
        <end position="358"/>
    </location>
</feature>
<feature type="transmembrane region" description="Helical" evidence="7">
    <location>
        <begin position="302"/>
        <end position="327"/>
    </location>
</feature>
<evidence type="ECO:0000256" key="6">
    <source>
        <dbReference type="ARBA" id="ARBA00023136"/>
    </source>
</evidence>
<dbReference type="RefSeq" id="WP_234622951.1">
    <property type="nucleotide sequence ID" value="NZ_JAHWXT010000001.1"/>
</dbReference>
<keyword evidence="2" id="KW-0813">Transport</keyword>
<keyword evidence="6 7" id="KW-0472">Membrane</keyword>
<dbReference type="SUPFAM" id="SSF103473">
    <property type="entry name" value="MFS general substrate transporter"/>
    <property type="match status" value="1"/>
</dbReference>
<evidence type="ECO:0000256" key="4">
    <source>
        <dbReference type="ARBA" id="ARBA00022692"/>
    </source>
</evidence>
<feature type="transmembrane region" description="Helical" evidence="7">
    <location>
        <begin position="9"/>
        <end position="32"/>
    </location>
</feature>
<feature type="transmembrane region" description="Helical" evidence="7">
    <location>
        <begin position="279"/>
        <end position="296"/>
    </location>
</feature>
<feature type="transmembrane region" description="Helical" evidence="7">
    <location>
        <begin position="364"/>
        <end position="387"/>
    </location>
</feature>
<evidence type="ECO:0000256" key="1">
    <source>
        <dbReference type="ARBA" id="ARBA00004651"/>
    </source>
</evidence>
<gene>
    <name evidence="9" type="ORF">KW868_05910</name>
</gene>
<dbReference type="Pfam" id="PF07690">
    <property type="entry name" value="MFS_1"/>
    <property type="match status" value="1"/>
</dbReference>
<organism evidence="9 10">
    <name type="scientific">Acinetobacter guillouiae</name>
    <name type="common">Acinetobacter genomosp. 11</name>
    <dbReference type="NCBI Taxonomy" id="106649"/>
    <lineage>
        <taxon>Bacteria</taxon>
        <taxon>Pseudomonadati</taxon>
        <taxon>Pseudomonadota</taxon>
        <taxon>Gammaproteobacteria</taxon>
        <taxon>Moraxellales</taxon>
        <taxon>Moraxellaceae</taxon>
        <taxon>Acinetobacter</taxon>
    </lineage>
</organism>
<evidence type="ECO:0000259" key="8">
    <source>
        <dbReference type="PROSITE" id="PS50850"/>
    </source>
</evidence>
<keyword evidence="3" id="KW-1003">Cell membrane</keyword>
<dbReference type="PANTHER" id="PTHR43414:SF6">
    <property type="entry name" value="MULTIDRUG RESISTANCE PROTEIN MDTG"/>
    <property type="match status" value="1"/>
</dbReference>
<sequence>MRSSRLDHLIILLCQFFSTFGLMVLIPIMPLYMEKLTAQMTTPAIWAGIALSAPALGSLFTAPLIGHLSDTFGHKKALLLSLAGFCISILLMAGAQHLFVFIFARILLGFCGLSVILYAYTSYLSSERQRGLAFGQLQSSVALACLCGPVLGGIFMDHWKVETLLNATAYIVIILILVAAILLSQPVQTSVTEPDKKPSTLQSFDRTIFSWLSAGTFVQAGGFGLVSCFILYISEISRNITTPLSIASLTGTIHALSWGAAFFAATYWGKRNDARGDSFHNFVSATLICGITVLALTWTTNIWLVLLLRLIQGFCFAALIPSIFHTISLKTDARNQGKVIGISNSAFVLGQLFGPIAVTLTYSFFNITAALICTALFFIGAGLIVTLNKFLTNTILEEVQE</sequence>
<feature type="transmembrane region" description="Helical" evidence="7">
    <location>
        <begin position="132"/>
        <end position="155"/>
    </location>
</feature>
<dbReference type="AlphaFoldDB" id="A0A8X8KEL8"/>
<dbReference type="InterPro" id="IPR020846">
    <property type="entry name" value="MFS_dom"/>
</dbReference>
<feature type="transmembrane region" description="Helical" evidence="7">
    <location>
        <begin position="245"/>
        <end position="267"/>
    </location>
</feature>
<feature type="transmembrane region" description="Helical" evidence="7">
    <location>
        <begin position="44"/>
        <end position="65"/>
    </location>
</feature>
<dbReference type="PRINTS" id="PR01035">
    <property type="entry name" value="TCRTETA"/>
</dbReference>
<dbReference type="Gene3D" id="1.20.1250.20">
    <property type="entry name" value="MFS general substrate transporter like domains"/>
    <property type="match status" value="1"/>
</dbReference>
<evidence type="ECO:0000256" key="2">
    <source>
        <dbReference type="ARBA" id="ARBA00022448"/>
    </source>
</evidence>
<feature type="transmembrane region" description="Helical" evidence="7">
    <location>
        <begin position="77"/>
        <end position="95"/>
    </location>
</feature>